<feature type="region of interest" description="Disordered" evidence="1">
    <location>
        <begin position="465"/>
        <end position="500"/>
    </location>
</feature>
<evidence type="ECO:0000313" key="5">
    <source>
        <dbReference type="Proteomes" id="UP000516437"/>
    </source>
</evidence>
<comment type="caution">
    <text evidence="4">The sequence shown here is derived from an EMBL/GenBank/DDBJ whole genome shotgun (WGS) entry which is preliminary data.</text>
</comment>
<proteinExistence type="predicted"/>
<feature type="compositionally biased region" description="Low complexity" evidence="1">
    <location>
        <begin position="54"/>
        <end position="64"/>
    </location>
</feature>
<dbReference type="Proteomes" id="UP000516437">
    <property type="component" value="Chromosome 1"/>
</dbReference>
<organism evidence="4 5">
    <name type="scientific">Morella rubra</name>
    <name type="common">Chinese bayberry</name>
    <dbReference type="NCBI Taxonomy" id="262757"/>
    <lineage>
        <taxon>Eukaryota</taxon>
        <taxon>Viridiplantae</taxon>
        <taxon>Streptophyta</taxon>
        <taxon>Embryophyta</taxon>
        <taxon>Tracheophyta</taxon>
        <taxon>Spermatophyta</taxon>
        <taxon>Magnoliopsida</taxon>
        <taxon>eudicotyledons</taxon>
        <taxon>Gunneridae</taxon>
        <taxon>Pentapetalae</taxon>
        <taxon>rosids</taxon>
        <taxon>fabids</taxon>
        <taxon>Fagales</taxon>
        <taxon>Myricaceae</taxon>
        <taxon>Morella</taxon>
    </lineage>
</organism>
<protein>
    <submittedName>
        <fullName evidence="4">Uncharacterized protein</fullName>
    </submittedName>
</protein>
<sequence length="500" mass="55172">MQESNPKRPGFFLKPSEKNPNYRSSSHLVPIAQESEFPSSLKKGLLIEPEPGAENSDSYSNSSVVESPEKPVVCVRCHSLRHYGKVKDPTVENLLPDFDFDHTIGRRLASTSGTRSVVMMVVDASDFDGSFPRKVAQLVSTTIEENSVAWKQGKSGNLPRVVLVVTKIDLLPSALSPTRLEHWVRQRAREGGANRITSVHMVSGVRDWGLKNLVEDVVRLTGPRGNVWAIGAQNAGKSTLINSIGKHLGEGAKITHLTEAPVPGTTLGIVRVEGILPGQAKLFDTPGLLHPHQISTRLTREEQKLVHISKELKPRTYRIKTGHTIHIAGLMRLDVEELSVDSIYITVWASPYLPLHMGKTENAKTMLEEHFGRQLQPPLGEKRVEELGKWVRREFRVTGNSWDSSSLDIAASGLGWFGVGIKGEAALGVWTYEGVDVVLRNSLLPYRANNFEVAGFTVSKIVSKADQASNKQRQNEKKRKQSNQKASAPVESSFLTVNAN</sequence>
<feature type="region of interest" description="Disordered" evidence="1">
    <location>
        <begin position="1"/>
        <end position="64"/>
    </location>
</feature>
<dbReference type="SUPFAM" id="SSF52540">
    <property type="entry name" value="P-loop containing nucleoside triphosphate hydrolases"/>
    <property type="match status" value="1"/>
</dbReference>
<dbReference type="PANTHER" id="PTHR46434">
    <property type="entry name" value="GENETIC INTERACTOR OF PROHIBITINS 3, MITOCHONDRIAL"/>
    <property type="match status" value="1"/>
</dbReference>
<feature type="domain" description="G" evidence="2">
    <location>
        <begin position="227"/>
        <end position="303"/>
    </location>
</feature>
<dbReference type="Pfam" id="PF21516">
    <property type="entry name" value="YqeH-like_C"/>
    <property type="match status" value="1"/>
</dbReference>
<dbReference type="InterPro" id="IPR050896">
    <property type="entry name" value="Mito_lipid_metab_GTPase"/>
</dbReference>
<reference evidence="4 5" key="1">
    <citation type="journal article" date="2019" name="Plant Biotechnol. J.">
        <title>The red bayberry genome and genetic basis of sex determination.</title>
        <authorList>
            <person name="Jia H.M."/>
            <person name="Jia H.J."/>
            <person name="Cai Q.L."/>
            <person name="Wang Y."/>
            <person name="Zhao H.B."/>
            <person name="Yang W.F."/>
            <person name="Wang G.Y."/>
            <person name="Li Y.H."/>
            <person name="Zhan D.L."/>
            <person name="Shen Y.T."/>
            <person name="Niu Q.F."/>
            <person name="Chang L."/>
            <person name="Qiu J."/>
            <person name="Zhao L."/>
            <person name="Xie H.B."/>
            <person name="Fu W.Y."/>
            <person name="Jin J."/>
            <person name="Li X.W."/>
            <person name="Jiao Y."/>
            <person name="Zhou C.C."/>
            <person name="Tu T."/>
            <person name="Chai C.Y."/>
            <person name="Gao J.L."/>
            <person name="Fan L.J."/>
            <person name="van de Weg E."/>
            <person name="Wang J.Y."/>
            <person name="Gao Z.S."/>
        </authorList>
    </citation>
    <scope>NUCLEOTIDE SEQUENCE [LARGE SCALE GENOMIC DNA]</scope>
    <source>
        <tissue evidence="4">Leaves</tissue>
    </source>
</reference>
<evidence type="ECO:0000259" key="2">
    <source>
        <dbReference type="Pfam" id="PF01926"/>
    </source>
</evidence>
<dbReference type="InterPro" id="IPR006073">
    <property type="entry name" value="GTP-bd"/>
</dbReference>
<keyword evidence="5" id="KW-1185">Reference proteome</keyword>
<dbReference type="AlphaFoldDB" id="A0A6A1WT64"/>
<dbReference type="EMBL" id="RXIC02000019">
    <property type="protein sequence ID" value="KAB1227926.1"/>
    <property type="molecule type" value="Genomic_DNA"/>
</dbReference>
<evidence type="ECO:0000259" key="3">
    <source>
        <dbReference type="Pfam" id="PF21516"/>
    </source>
</evidence>
<accession>A0A6A1WT64</accession>
<evidence type="ECO:0000313" key="4">
    <source>
        <dbReference type="EMBL" id="KAB1227926.1"/>
    </source>
</evidence>
<name>A0A6A1WT64_9ROSI</name>
<dbReference type="InterPro" id="IPR048422">
    <property type="entry name" value="NOA1/YqeH-like_C"/>
</dbReference>
<gene>
    <name evidence="4" type="ORF">CJ030_MR1G013806</name>
</gene>
<dbReference type="InterPro" id="IPR027417">
    <property type="entry name" value="P-loop_NTPase"/>
</dbReference>
<dbReference type="PANTHER" id="PTHR46434:SF1">
    <property type="entry name" value="GENETIC INTERACTOR OF PROHIBITINS 3, MITOCHONDRIAL"/>
    <property type="match status" value="1"/>
</dbReference>
<feature type="domain" description="NOA1/YqeH-like C-terminal" evidence="3">
    <location>
        <begin position="345"/>
        <end position="443"/>
    </location>
</feature>
<evidence type="ECO:0000256" key="1">
    <source>
        <dbReference type="SAM" id="MobiDB-lite"/>
    </source>
</evidence>
<dbReference type="GO" id="GO:0005739">
    <property type="term" value="C:mitochondrion"/>
    <property type="evidence" value="ECO:0007669"/>
    <property type="project" value="TreeGrafter"/>
</dbReference>
<dbReference type="Gene3D" id="3.40.50.300">
    <property type="entry name" value="P-loop containing nucleotide triphosphate hydrolases"/>
    <property type="match status" value="1"/>
</dbReference>
<dbReference type="CDD" id="cd01855">
    <property type="entry name" value="YqeH"/>
    <property type="match status" value="1"/>
</dbReference>
<dbReference type="GO" id="GO:0005525">
    <property type="term" value="F:GTP binding"/>
    <property type="evidence" value="ECO:0007669"/>
    <property type="project" value="InterPro"/>
</dbReference>
<dbReference type="OrthoDB" id="1696305at2759"/>
<feature type="compositionally biased region" description="Polar residues" evidence="1">
    <location>
        <begin position="18"/>
        <end position="27"/>
    </location>
</feature>
<dbReference type="Pfam" id="PF01926">
    <property type="entry name" value="MMR_HSR1"/>
    <property type="match status" value="1"/>
</dbReference>